<feature type="chain" id="PRO_5042867062" evidence="1">
    <location>
        <begin position="23"/>
        <end position="140"/>
    </location>
</feature>
<feature type="signal peptide" evidence="1">
    <location>
        <begin position="1"/>
        <end position="22"/>
    </location>
</feature>
<protein>
    <submittedName>
        <fullName evidence="2">Uncharacterized protein</fullName>
    </submittedName>
</protein>
<gene>
    <name evidence="2" type="ORF">QBC37DRAFT_379253</name>
</gene>
<dbReference type="Proteomes" id="UP001301769">
    <property type="component" value="Unassembled WGS sequence"/>
</dbReference>
<sequence>MKTDFLVRVLLASVAAISPVAAASTLPPALLAARQENCQIQNQAKKLARDEFSSVETRVTRRSKVTPNTLNPLRQRQAVFEGTCVVDVPRGECTIVTETPLAHGEVLVCTTILPCSQNHDCTANGNYCNWSTLSGEVVCQ</sequence>
<reference evidence="2" key="1">
    <citation type="journal article" date="2023" name="Mol. Phylogenet. Evol.">
        <title>Genome-scale phylogeny and comparative genomics of the fungal order Sordariales.</title>
        <authorList>
            <person name="Hensen N."/>
            <person name="Bonometti L."/>
            <person name="Westerberg I."/>
            <person name="Brannstrom I.O."/>
            <person name="Guillou S."/>
            <person name="Cros-Aarteil S."/>
            <person name="Calhoun S."/>
            <person name="Haridas S."/>
            <person name="Kuo A."/>
            <person name="Mondo S."/>
            <person name="Pangilinan J."/>
            <person name="Riley R."/>
            <person name="LaButti K."/>
            <person name="Andreopoulos B."/>
            <person name="Lipzen A."/>
            <person name="Chen C."/>
            <person name="Yan M."/>
            <person name="Daum C."/>
            <person name="Ng V."/>
            <person name="Clum A."/>
            <person name="Steindorff A."/>
            <person name="Ohm R.A."/>
            <person name="Martin F."/>
            <person name="Silar P."/>
            <person name="Natvig D.O."/>
            <person name="Lalanne C."/>
            <person name="Gautier V."/>
            <person name="Ament-Velasquez S.L."/>
            <person name="Kruys A."/>
            <person name="Hutchinson M.I."/>
            <person name="Powell A.J."/>
            <person name="Barry K."/>
            <person name="Miller A.N."/>
            <person name="Grigoriev I.V."/>
            <person name="Debuchy R."/>
            <person name="Gladieux P."/>
            <person name="Hiltunen Thoren M."/>
            <person name="Johannesson H."/>
        </authorList>
    </citation>
    <scope>NUCLEOTIDE SEQUENCE</scope>
    <source>
        <strain evidence="2">PSN293</strain>
    </source>
</reference>
<evidence type="ECO:0000256" key="1">
    <source>
        <dbReference type="SAM" id="SignalP"/>
    </source>
</evidence>
<dbReference type="AlphaFoldDB" id="A0AAN7B295"/>
<accession>A0AAN7B295</accession>
<name>A0AAN7B295_9PEZI</name>
<proteinExistence type="predicted"/>
<evidence type="ECO:0000313" key="3">
    <source>
        <dbReference type="Proteomes" id="UP001301769"/>
    </source>
</evidence>
<organism evidence="2 3">
    <name type="scientific">Rhypophila decipiens</name>
    <dbReference type="NCBI Taxonomy" id="261697"/>
    <lineage>
        <taxon>Eukaryota</taxon>
        <taxon>Fungi</taxon>
        <taxon>Dikarya</taxon>
        <taxon>Ascomycota</taxon>
        <taxon>Pezizomycotina</taxon>
        <taxon>Sordariomycetes</taxon>
        <taxon>Sordariomycetidae</taxon>
        <taxon>Sordariales</taxon>
        <taxon>Naviculisporaceae</taxon>
        <taxon>Rhypophila</taxon>
    </lineage>
</organism>
<keyword evidence="1" id="KW-0732">Signal</keyword>
<reference evidence="2" key="2">
    <citation type="submission" date="2023-05" db="EMBL/GenBank/DDBJ databases">
        <authorList>
            <consortium name="Lawrence Berkeley National Laboratory"/>
            <person name="Steindorff A."/>
            <person name="Hensen N."/>
            <person name="Bonometti L."/>
            <person name="Westerberg I."/>
            <person name="Brannstrom I.O."/>
            <person name="Guillou S."/>
            <person name="Cros-Aarteil S."/>
            <person name="Calhoun S."/>
            <person name="Haridas S."/>
            <person name="Kuo A."/>
            <person name="Mondo S."/>
            <person name="Pangilinan J."/>
            <person name="Riley R."/>
            <person name="Labutti K."/>
            <person name="Andreopoulos B."/>
            <person name="Lipzen A."/>
            <person name="Chen C."/>
            <person name="Yanf M."/>
            <person name="Daum C."/>
            <person name="Ng V."/>
            <person name="Clum A."/>
            <person name="Ohm R."/>
            <person name="Martin F."/>
            <person name="Silar P."/>
            <person name="Natvig D."/>
            <person name="Lalanne C."/>
            <person name="Gautier V."/>
            <person name="Ament-Velasquez S.L."/>
            <person name="Kruys A."/>
            <person name="Hutchinson M.I."/>
            <person name="Powell A.J."/>
            <person name="Barry K."/>
            <person name="Miller A.N."/>
            <person name="Grigoriev I.V."/>
            <person name="Debuchy R."/>
            <person name="Gladieux P."/>
            <person name="Thoren M.H."/>
            <person name="Johannesson H."/>
        </authorList>
    </citation>
    <scope>NUCLEOTIDE SEQUENCE</scope>
    <source>
        <strain evidence="2">PSN293</strain>
    </source>
</reference>
<keyword evidence="3" id="KW-1185">Reference proteome</keyword>
<comment type="caution">
    <text evidence="2">The sequence shown here is derived from an EMBL/GenBank/DDBJ whole genome shotgun (WGS) entry which is preliminary data.</text>
</comment>
<evidence type="ECO:0000313" key="2">
    <source>
        <dbReference type="EMBL" id="KAK4208253.1"/>
    </source>
</evidence>
<dbReference type="EMBL" id="MU858251">
    <property type="protein sequence ID" value="KAK4208253.1"/>
    <property type="molecule type" value="Genomic_DNA"/>
</dbReference>